<dbReference type="UniPathway" id="UPA00850"/>
<name>A0A4Y9Z119_9AGAM</name>
<evidence type="ECO:0000256" key="15">
    <source>
        <dbReference type="ARBA" id="ARBA00023136"/>
    </source>
</evidence>
<dbReference type="GO" id="GO:0005743">
    <property type="term" value="C:mitochondrial inner membrane"/>
    <property type="evidence" value="ECO:0007669"/>
    <property type="project" value="UniProtKB-SubCell"/>
</dbReference>
<evidence type="ECO:0000256" key="11">
    <source>
        <dbReference type="ARBA" id="ARBA00022792"/>
    </source>
</evidence>
<comment type="similarity">
    <text evidence="5 17">Belongs to the folylpolyglutamate synthase family.</text>
</comment>
<dbReference type="PROSITE" id="PS01012">
    <property type="entry name" value="FOLYLPOLYGLU_SYNT_2"/>
    <property type="match status" value="1"/>
</dbReference>
<feature type="binding site" evidence="19">
    <location>
        <position position="120"/>
    </location>
    <ligand>
        <name>Mg(2+)</name>
        <dbReference type="ChEBI" id="CHEBI:18420"/>
        <label>1</label>
    </ligand>
</feature>
<evidence type="ECO:0000256" key="10">
    <source>
        <dbReference type="ARBA" id="ARBA00022741"/>
    </source>
</evidence>
<evidence type="ECO:0000256" key="16">
    <source>
        <dbReference type="ARBA" id="ARBA00047493"/>
    </source>
</evidence>
<keyword evidence="8 17" id="KW-0436">Ligase</keyword>
<comment type="cofactor">
    <cofactor evidence="17">
        <name>a monovalent cation</name>
        <dbReference type="ChEBI" id="CHEBI:60242"/>
    </cofactor>
    <text evidence="17">A monovalent cation.</text>
</comment>
<dbReference type="AlphaFoldDB" id="A0A4Y9Z119"/>
<dbReference type="Gene3D" id="3.40.1190.10">
    <property type="entry name" value="Mur-like, catalytic domain"/>
    <property type="match status" value="1"/>
</dbReference>
<dbReference type="GO" id="GO:0005524">
    <property type="term" value="F:ATP binding"/>
    <property type="evidence" value="ECO:0007669"/>
    <property type="project" value="UniProtKB-KW"/>
</dbReference>
<organism evidence="20 21">
    <name type="scientific">Dentipellis fragilis</name>
    <dbReference type="NCBI Taxonomy" id="205917"/>
    <lineage>
        <taxon>Eukaryota</taxon>
        <taxon>Fungi</taxon>
        <taxon>Dikarya</taxon>
        <taxon>Basidiomycota</taxon>
        <taxon>Agaricomycotina</taxon>
        <taxon>Agaricomycetes</taxon>
        <taxon>Russulales</taxon>
        <taxon>Hericiaceae</taxon>
        <taxon>Dentipellis</taxon>
    </lineage>
</organism>
<dbReference type="GO" id="GO:0005829">
    <property type="term" value="C:cytosol"/>
    <property type="evidence" value="ECO:0007669"/>
    <property type="project" value="TreeGrafter"/>
</dbReference>
<dbReference type="PANTHER" id="PTHR11136:SF5">
    <property type="entry name" value="FOLYLPOLYGLUTAMATE SYNTHASE, MITOCHONDRIAL"/>
    <property type="match status" value="1"/>
</dbReference>
<comment type="function">
    <text evidence="17">Catalyzes conversion of folates to polyglutamate derivatives allowing concentration of folate compounds in the cell and the intracellular retention of these cofactors, which are important substrates for most of the folate-dependent enzymes that are involved in one-carbon transfer reactions involved in purine, pyrimidine and amino acid synthesis.</text>
</comment>
<dbReference type="PIRSF" id="PIRSF038895">
    <property type="entry name" value="FPGS"/>
    <property type="match status" value="1"/>
</dbReference>
<evidence type="ECO:0000256" key="6">
    <source>
        <dbReference type="ARBA" id="ARBA00022490"/>
    </source>
</evidence>
<keyword evidence="12 18" id="KW-0067">ATP-binding</keyword>
<dbReference type="InterPro" id="IPR018109">
    <property type="entry name" value="Folylpolyglutamate_synth_CS"/>
</dbReference>
<keyword evidence="11" id="KW-0999">Mitochondrion inner membrane</keyword>
<evidence type="ECO:0000256" key="3">
    <source>
        <dbReference type="ARBA" id="ARBA00004496"/>
    </source>
</evidence>
<evidence type="ECO:0000256" key="9">
    <source>
        <dbReference type="ARBA" id="ARBA00022723"/>
    </source>
</evidence>
<dbReference type="InterPro" id="IPR023600">
    <property type="entry name" value="Folylpolyglutamate_synth_euk"/>
</dbReference>
<dbReference type="GO" id="GO:0006730">
    <property type="term" value="P:one-carbon metabolic process"/>
    <property type="evidence" value="ECO:0007669"/>
    <property type="project" value="UniProtKB-KW"/>
</dbReference>
<evidence type="ECO:0000256" key="18">
    <source>
        <dbReference type="PIRSR" id="PIRSR038895-1"/>
    </source>
</evidence>
<proteinExistence type="inferred from homology"/>
<evidence type="ECO:0000256" key="14">
    <source>
        <dbReference type="ARBA" id="ARBA00023128"/>
    </source>
</evidence>
<keyword evidence="9 19" id="KW-0479">Metal-binding</keyword>
<evidence type="ECO:0000256" key="2">
    <source>
        <dbReference type="ARBA" id="ARBA00004305"/>
    </source>
</evidence>
<dbReference type="SUPFAM" id="SSF53244">
    <property type="entry name" value="MurD-like peptide ligases, peptide-binding domain"/>
    <property type="match status" value="1"/>
</dbReference>
<comment type="caution">
    <text evidence="20">The sequence shown here is derived from an EMBL/GenBank/DDBJ whole genome shotgun (WGS) entry which is preliminary data.</text>
</comment>
<keyword evidence="21" id="KW-1185">Reference proteome</keyword>
<keyword evidence="15" id="KW-0472">Membrane</keyword>
<dbReference type="NCBIfam" id="TIGR01499">
    <property type="entry name" value="folC"/>
    <property type="match status" value="1"/>
</dbReference>
<evidence type="ECO:0000313" key="20">
    <source>
        <dbReference type="EMBL" id="TFY67717.1"/>
    </source>
</evidence>
<reference evidence="20 21" key="1">
    <citation type="submission" date="2019-02" db="EMBL/GenBank/DDBJ databases">
        <title>Genome sequencing of the rare red list fungi Dentipellis fragilis.</title>
        <authorList>
            <person name="Buettner E."/>
            <person name="Kellner H."/>
        </authorList>
    </citation>
    <scope>NUCLEOTIDE SEQUENCE [LARGE SCALE GENOMIC DNA]</scope>
    <source>
        <strain evidence="20 21">DSM 105465</strain>
    </source>
</reference>
<evidence type="ECO:0000256" key="12">
    <source>
        <dbReference type="ARBA" id="ARBA00022840"/>
    </source>
</evidence>
<dbReference type="OrthoDB" id="5212574at2759"/>
<dbReference type="GO" id="GO:0004326">
    <property type="term" value="F:tetrahydrofolylpolyglutamate synthase activity"/>
    <property type="evidence" value="ECO:0007669"/>
    <property type="project" value="UniProtKB-EC"/>
</dbReference>
<feature type="binding site" evidence="19">
    <location>
        <position position="193"/>
    </location>
    <ligand>
        <name>Mg(2+)</name>
        <dbReference type="ChEBI" id="CHEBI:18420"/>
        <label>1</label>
    </ligand>
</feature>
<evidence type="ECO:0000256" key="4">
    <source>
        <dbReference type="ARBA" id="ARBA00005150"/>
    </source>
</evidence>
<accession>A0A4Y9Z119</accession>
<dbReference type="EC" id="6.3.2.17" evidence="17"/>
<dbReference type="FunFam" id="3.40.1190.10:FF:000009">
    <property type="entry name" value="Folylpolyglutamate synthase"/>
    <property type="match status" value="1"/>
</dbReference>
<sequence>MGLRLPYRSLARLYTPGHRIPFRSRLMSTRTYKDAVDRLNSLQSNAATLEAVRALGGRASTFAIPEMVEYLERIGYTQEDLDTLNVLHVTGTKGKGSTCAFLDSILRHTKPNWKIGLYTSPHLIAVRERIRVNGQPISEEDFAKYFFEVWDRLEKNEQRKFPETPSKPAYFRYMTLLAFHVFSSMKVDATILEVGVGGTYDSTNIVPHPVVTGISALGIDHTAVLGKTLEEIAWQKGGIYKAGVPALTVNQPEQGLAVLKQRSIELNASEFNIVPLIPELADIRLGSPGEHQVQNANLAIHLASKFLQIKDGYKPQESLPKTFVEGLESAKWPDGAHTVESLECCMQWFVSPDVALRDVSGGRPRRVLIFNCTSGRSGSSFLGTMLSKTAAQLKLFGANEEAGQLLDHVIFCTNITYADGGFKGGNIFAVWNVTMGIDIYTDLTTLAIPKDDLMHLKTQQDLASAWSSLVPTFPTANIHVLPSIEHAIGTVRGLSVEEGCGHTDVLVAGSLHLVGGVIEVAGLADVAL</sequence>
<protein>
    <recommendedName>
        <fullName evidence="17">Folylpolyglutamate synthase</fullName>
        <ecNumber evidence="17">6.3.2.17</ecNumber>
    </recommendedName>
    <alternativeName>
        <fullName evidence="17">Folylpoly-gamma-glutamate synthetase</fullName>
    </alternativeName>
    <alternativeName>
        <fullName evidence="17">Tetrahydrofolylpolyglutamate synthase</fullName>
    </alternativeName>
</protein>
<feature type="binding site" evidence="18">
    <location>
        <position position="334"/>
    </location>
    <ligand>
        <name>ATP</name>
        <dbReference type="ChEBI" id="CHEBI:30616"/>
    </ligand>
</feature>
<keyword evidence="13 19" id="KW-0460">Magnesium</keyword>
<gene>
    <name evidence="20" type="ORF">EVG20_g3845</name>
</gene>
<evidence type="ECO:0000256" key="17">
    <source>
        <dbReference type="PIRNR" id="PIRNR038895"/>
    </source>
</evidence>
<dbReference type="GO" id="GO:0005759">
    <property type="term" value="C:mitochondrial matrix"/>
    <property type="evidence" value="ECO:0007669"/>
    <property type="project" value="UniProtKB-SubCell"/>
</dbReference>
<evidence type="ECO:0000256" key="13">
    <source>
        <dbReference type="ARBA" id="ARBA00022842"/>
    </source>
</evidence>
<dbReference type="PROSITE" id="PS01011">
    <property type="entry name" value="FOLYLPOLYGLU_SYNT_1"/>
    <property type="match status" value="1"/>
</dbReference>
<dbReference type="Proteomes" id="UP000298327">
    <property type="component" value="Unassembled WGS sequence"/>
</dbReference>
<comment type="pathway">
    <text evidence="4 17">Cofactor biosynthesis; tetrahydrofolylpolyglutamate biosynthesis.</text>
</comment>
<evidence type="ECO:0000313" key="21">
    <source>
        <dbReference type="Proteomes" id="UP000298327"/>
    </source>
</evidence>
<keyword evidence="7 17" id="KW-0554">One-carbon metabolism</keyword>
<keyword evidence="6" id="KW-0963">Cytoplasm</keyword>
<evidence type="ECO:0000256" key="1">
    <source>
        <dbReference type="ARBA" id="ARBA00004273"/>
    </source>
</evidence>
<dbReference type="InterPro" id="IPR001645">
    <property type="entry name" value="Folylpolyglutamate_synth"/>
</dbReference>
<dbReference type="InterPro" id="IPR036565">
    <property type="entry name" value="Mur-like_cat_sf"/>
</dbReference>
<evidence type="ECO:0000256" key="8">
    <source>
        <dbReference type="ARBA" id="ARBA00022598"/>
    </source>
</evidence>
<dbReference type="InterPro" id="IPR036615">
    <property type="entry name" value="Mur_ligase_C_dom_sf"/>
</dbReference>
<dbReference type="GO" id="GO:0046872">
    <property type="term" value="F:metal ion binding"/>
    <property type="evidence" value="ECO:0007669"/>
    <property type="project" value="UniProtKB-KW"/>
</dbReference>
<dbReference type="EMBL" id="SEOQ01000183">
    <property type="protein sequence ID" value="TFY67717.1"/>
    <property type="molecule type" value="Genomic_DNA"/>
</dbReference>
<dbReference type="STRING" id="205917.A0A4Y9Z119"/>
<keyword evidence="10 18" id="KW-0547">Nucleotide-binding</keyword>
<evidence type="ECO:0000256" key="5">
    <source>
        <dbReference type="ARBA" id="ARBA00008276"/>
    </source>
</evidence>
<feature type="binding site" evidence="19">
    <location>
        <position position="221"/>
    </location>
    <ligand>
        <name>Mg(2+)</name>
        <dbReference type="ChEBI" id="CHEBI:18420"/>
        <label>1</label>
    </ligand>
</feature>
<evidence type="ECO:0000256" key="7">
    <source>
        <dbReference type="ARBA" id="ARBA00022563"/>
    </source>
</evidence>
<evidence type="ECO:0000256" key="19">
    <source>
        <dbReference type="PIRSR" id="PIRSR038895-2"/>
    </source>
</evidence>
<keyword evidence="14" id="KW-0496">Mitochondrion</keyword>
<dbReference type="SUPFAM" id="SSF53623">
    <property type="entry name" value="MurD-like peptide ligases, catalytic domain"/>
    <property type="match status" value="1"/>
</dbReference>
<dbReference type="Gene3D" id="3.90.190.20">
    <property type="entry name" value="Mur ligase, C-terminal domain"/>
    <property type="match status" value="1"/>
</dbReference>
<comment type="catalytic activity">
    <reaction evidence="16 17">
        <text>(6S)-5,6,7,8-tetrahydrofolyl-(gamma-L-Glu)(n) + L-glutamate + ATP = (6S)-5,6,7,8-tetrahydrofolyl-(gamma-L-Glu)(n+1) + ADP + phosphate + H(+)</text>
        <dbReference type="Rhea" id="RHEA:10580"/>
        <dbReference type="Rhea" id="RHEA-COMP:14738"/>
        <dbReference type="Rhea" id="RHEA-COMP:14740"/>
        <dbReference type="ChEBI" id="CHEBI:15378"/>
        <dbReference type="ChEBI" id="CHEBI:29985"/>
        <dbReference type="ChEBI" id="CHEBI:30616"/>
        <dbReference type="ChEBI" id="CHEBI:43474"/>
        <dbReference type="ChEBI" id="CHEBI:141005"/>
        <dbReference type="ChEBI" id="CHEBI:456216"/>
        <dbReference type="EC" id="6.3.2.17"/>
    </reaction>
</comment>
<dbReference type="PANTHER" id="PTHR11136">
    <property type="entry name" value="FOLYLPOLYGLUTAMATE SYNTHASE-RELATED"/>
    <property type="match status" value="1"/>
</dbReference>
<comment type="subcellular location">
    <subcellularLocation>
        <location evidence="3">Cytoplasm</location>
    </subcellularLocation>
    <subcellularLocation>
        <location evidence="1">Mitochondrion inner membrane</location>
    </subcellularLocation>
    <subcellularLocation>
        <location evidence="2">Mitochondrion matrix</location>
    </subcellularLocation>
</comment>